<feature type="transmembrane region" description="Helical" evidence="1">
    <location>
        <begin position="359"/>
        <end position="379"/>
    </location>
</feature>
<dbReference type="STRING" id="1072256.CUTER_03605"/>
<dbReference type="PATRIC" id="fig|1072256.5.peg.716"/>
<protein>
    <submittedName>
        <fullName evidence="2">Putative multitransmembrane protein</fullName>
    </submittedName>
</protein>
<dbReference type="AlphaFoldDB" id="A0A0G3HBR0"/>
<name>A0A0G3HBR0_9CORY</name>
<dbReference type="Pfam" id="PF07907">
    <property type="entry name" value="YibE_F"/>
    <property type="match status" value="1"/>
</dbReference>
<dbReference type="PANTHER" id="PTHR41771:SF1">
    <property type="entry name" value="MEMBRANE PROTEIN"/>
    <property type="match status" value="1"/>
</dbReference>
<reference evidence="3" key="2">
    <citation type="submission" date="2015-05" db="EMBL/GenBank/DDBJ databases">
        <title>Complete genome sequence of Corynebacterium uterequi DSM 45634, isolated from the uterus of a maiden mare.</title>
        <authorList>
            <person name="Ruckert C."/>
            <person name="Albersmeier A."/>
            <person name="Winkler A."/>
            <person name="Tauch A."/>
        </authorList>
    </citation>
    <scope>NUCLEOTIDE SEQUENCE [LARGE SCALE GENOMIC DNA]</scope>
    <source>
        <strain evidence="3">DSM 45634</strain>
    </source>
</reference>
<keyword evidence="3" id="KW-1185">Reference proteome</keyword>
<feature type="transmembrane region" description="Helical" evidence="1">
    <location>
        <begin position="162"/>
        <end position="181"/>
    </location>
</feature>
<dbReference type="KEGG" id="cut:CUTER_03605"/>
<feature type="transmembrane region" description="Helical" evidence="1">
    <location>
        <begin position="254"/>
        <end position="275"/>
    </location>
</feature>
<feature type="transmembrane region" description="Helical" evidence="1">
    <location>
        <begin position="316"/>
        <end position="339"/>
    </location>
</feature>
<reference evidence="2 3" key="1">
    <citation type="journal article" date="2015" name="Genome Announc.">
        <title>Virulence Factor Genes Detected in the Complete Genome Sequence of Corynebacterium uterequi DSM 45634, Isolated from the Uterus of a Maiden Mare.</title>
        <authorList>
            <person name="Ruckert C."/>
            <person name="Kriete M."/>
            <person name="Jaenicke S."/>
            <person name="Winkler A."/>
            <person name="Tauch A."/>
        </authorList>
    </citation>
    <scope>NUCLEOTIDE SEQUENCE [LARGE SCALE GENOMIC DNA]</scope>
    <source>
        <strain evidence="2 3">DSM 45634</strain>
    </source>
</reference>
<dbReference type="InterPro" id="IPR012507">
    <property type="entry name" value="YibE_F"/>
</dbReference>
<dbReference type="PANTHER" id="PTHR41771">
    <property type="entry name" value="MEMBRANE PROTEIN-RELATED"/>
    <property type="match status" value="1"/>
</dbReference>
<proteinExistence type="predicted"/>
<dbReference type="EMBL" id="CP011546">
    <property type="protein sequence ID" value="AKK10729.1"/>
    <property type="molecule type" value="Genomic_DNA"/>
</dbReference>
<accession>A0A0G3HBR0</accession>
<evidence type="ECO:0000256" key="1">
    <source>
        <dbReference type="SAM" id="Phobius"/>
    </source>
</evidence>
<sequence>MVGFLAVVAAATAVAIVMMWPDFSRQPAVSAQFEQVAAHTRVQVDGTVTATRPGPCSHPAAGTIVDQVPADPPGATDCTVAIVELTEGAHAGKNTLIVTTGGLGEPDLAEGQEISLYEAADANGQVTYSFADYQRDTVLIVWGIIVTAAIVAVGGMRGLRSLVGLTVTLLAVFGYLVPALLRGGDPLRLSLVVGSAVLFFVIYLVHGFSWKSTSALSGTLLAMGLAALAGRYAIDSSHLRGLGSEDNLLIQIYLPELTITGLMLCGFVIGALGGLNDVTVAQASTVNELAELDPTASRWTLFARAMKVGQDHVASMVYTLVLSYTSAALPLLLVLSISGRTLRSILTSDIMATELLRSGVGAVGLALSIPVTTVIAAYVTPRRREATQRG</sequence>
<feature type="transmembrane region" description="Helical" evidence="1">
    <location>
        <begin position="215"/>
        <end position="234"/>
    </location>
</feature>
<feature type="transmembrane region" description="Helical" evidence="1">
    <location>
        <begin position="137"/>
        <end position="155"/>
    </location>
</feature>
<organism evidence="2 3">
    <name type="scientific">Corynebacterium uterequi</name>
    <dbReference type="NCBI Taxonomy" id="1072256"/>
    <lineage>
        <taxon>Bacteria</taxon>
        <taxon>Bacillati</taxon>
        <taxon>Actinomycetota</taxon>
        <taxon>Actinomycetes</taxon>
        <taxon>Mycobacteriales</taxon>
        <taxon>Corynebacteriaceae</taxon>
        <taxon>Corynebacterium</taxon>
    </lineage>
</organism>
<keyword evidence="1" id="KW-1133">Transmembrane helix</keyword>
<gene>
    <name evidence="2" type="ORF">CUTER_03605</name>
</gene>
<evidence type="ECO:0000313" key="2">
    <source>
        <dbReference type="EMBL" id="AKK10729.1"/>
    </source>
</evidence>
<feature type="transmembrane region" description="Helical" evidence="1">
    <location>
        <begin position="187"/>
        <end position="208"/>
    </location>
</feature>
<keyword evidence="1" id="KW-0812">Transmembrane</keyword>
<dbReference type="Proteomes" id="UP000035548">
    <property type="component" value="Chromosome"/>
</dbReference>
<keyword evidence="1" id="KW-0472">Membrane</keyword>
<evidence type="ECO:0000313" key="3">
    <source>
        <dbReference type="Proteomes" id="UP000035548"/>
    </source>
</evidence>